<evidence type="ECO:0008006" key="5">
    <source>
        <dbReference type="Google" id="ProtNLM"/>
    </source>
</evidence>
<keyword evidence="2" id="KW-0812">Transmembrane</keyword>
<feature type="region of interest" description="Disordered" evidence="1">
    <location>
        <begin position="1"/>
        <end position="102"/>
    </location>
</feature>
<evidence type="ECO:0000256" key="2">
    <source>
        <dbReference type="SAM" id="Phobius"/>
    </source>
</evidence>
<feature type="compositionally biased region" description="Polar residues" evidence="1">
    <location>
        <begin position="17"/>
        <end position="26"/>
    </location>
</feature>
<keyword evidence="2" id="KW-1133">Transmembrane helix</keyword>
<comment type="caution">
    <text evidence="3">The sequence shown here is derived from an EMBL/GenBank/DDBJ whole genome shotgun (WGS) entry which is preliminary data.</text>
</comment>
<dbReference type="AlphaFoldDB" id="A0A7Y9J5A5"/>
<gene>
    <name evidence="3" type="ORF">BJ983_001992</name>
</gene>
<proteinExistence type="predicted"/>
<name>A0A7Y9J5A5_9PSEU</name>
<keyword evidence="2" id="KW-0472">Membrane</keyword>
<dbReference type="Pfam" id="PF11241">
    <property type="entry name" value="DUF3043"/>
    <property type="match status" value="1"/>
</dbReference>
<evidence type="ECO:0000313" key="4">
    <source>
        <dbReference type="Proteomes" id="UP000535890"/>
    </source>
</evidence>
<evidence type="ECO:0000256" key="1">
    <source>
        <dbReference type="SAM" id="MobiDB-lite"/>
    </source>
</evidence>
<feature type="transmembrane region" description="Helical" evidence="2">
    <location>
        <begin position="132"/>
        <end position="151"/>
    </location>
</feature>
<sequence>MLRRVPYPGGVNFLRRGSSTPESSVSDEPAEAEDVVAVGAARRNQTAGKGRPTRSRRDAEGRSRGPVAPAPKTQREAMKRAKSLRGDKTERRQASAERRKRMMAGDDRVLPVRDRGPVRAYVRDLVDSRRHLMGLFMPLAVLIFVTVVIPIPGIQNIGSLLCLCMLAAMVVEGTLLGRQITARVRAKYPDEEIRGFSMGWYGFTRATQIRKLRMPAPRVSPGTAID</sequence>
<organism evidence="3 4">
    <name type="scientific">Actinomycetospora corticicola</name>
    <dbReference type="NCBI Taxonomy" id="663602"/>
    <lineage>
        <taxon>Bacteria</taxon>
        <taxon>Bacillati</taxon>
        <taxon>Actinomycetota</taxon>
        <taxon>Actinomycetes</taxon>
        <taxon>Pseudonocardiales</taxon>
        <taxon>Pseudonocardiaceae</taxon>
        <taxon>Actinomycetospora</taxon>
    </lineage>
</organism>
<evidence type="ECO:0000313" key="3">
    <source>
        <dbReference type="EMBL" id="NYD35890.1"/>
    </source>
</evidence>
<dbReference type="InterPro" id="IPR021403">
    <property type="entry name" value="DUF3043"/>
</dbReference>
<keyword evidence="4" id="KW-1185">Reference proteome</keyword>
<accession>A0A7Y9J5A5</accession>
<protein>
    <recommendedName>
        <fullName evidence="5">DUF3043 family protein</fullName>
    </recommendedName>
</protein>
<dbReference type="EMBL" id="JACCBN010000001">
    <property type="protein sequence ID" value="NYD35890.1"/>
    <property type="molecule type" value="Genomic_DNA"/>
</dbReference>
<feature type="transmembrane region" description="Helical" evidence="2">
    <location>
        <begin position="157"/>
        <end position="177"/>
    </location>
</feature>
<dbReference type="Proteomes" id="UP000535890">
    <property type="component" value="Unassembled WGS sequence"/>
</dbReference>
<reference evidence="3 4" key="1">
    <citation type="submission" date="2020-07" db="EMBL/GenBank/DDBJ databases">
        <title>Sequencing the genomes of 1000 actinobacteria strains.</title>
        <authorList>
            <person name="Klenk H.-P."/>
        </authorList>
    </citation>
    <scope>NUCLEOTIDE SEQUENCE [LARGE SCALE GENOMIC DNA]</scope>
    <source>
        <strain evidence="3 4">DSM 45772</strain>
    </source>
</reference>
<feature type="compositionally biased region" description="Basic and acidic residues" evidence="1">
    <location>
        <begin position="73"/>
        <end position="102"/>
    </location>
</feature>